<feature type="region of interest" description="Disordered" evidence="5">
    <location>
        <begin position="518"/>
        <end position="537"/>
    </location>
</feature>
<reference evidence="7" key="1">
    <citation type="submission" date="2019-11" db="EMBL/GenBank/DDBJ databases">
        <title>Leishmania tarentolae CDS.</title>
        <authorList>
            <person name="Goto Y."/>
            <person name="Yamagishi J."/>
        </authorList>
    </citation>
    <scope>NUCLEOTIDE SEQUENCE [LARGE SCALE GENOMIC DNA]</scope>
    <source>
        <strain evidence="7">Parrot Tar II</strain>
    </source>
</reference>
<evidence type="ECO:0000313" key="8">
    <source>
        <dbReference type="Proteomes" id="UP000419144"/>
    </source>
</evidence>
<evidence type="ECO:0000259" key="6">
    <source>
        <dbReference type="PROSITE" id="PS50103"/>
    </source>
</evidence>
<sequence>MDCSSTCAPSRAWKRSEEVTERPICTFFAMGGCCKGARCPFSHELVQLAPKGVDASGGYFISGNVANYKVAASNTVASPSSRSLVGRWDDPAASSSTDGLSTLASPSSCCMTTGTSLSPEAKEWVAADSAAVSSSANSATASITSAHSVRGAASPTVCVSSSSLRYNSAALRRTSQQVSPLAMPHSQRDSQSQFQQAQTHLQSQHSQKPQPTTPQPQLYDQHKRQYQQPPQPRSVTNALSVLHTNHSESSAAAETRYTSAASAHPTATARTVSFTQSSDDSGSMAIAALASFFEAQRSSTVAPSATLSSATSQPSKVIFSTRRDDQISATAPLSATAAPPRYTASCTTIAASTQCFNPSPSATSIPSTVTLAPAHGGSRSVTPIQHVEVPLHRSREALSTGVEHHSASVAKVHAVQCAAPPATGAAPTSPPHYESRTPCSAQTRVMPPAPRSRQQQAAHQAKQLRAQEEAKHQAQIQQQIHTSKQAQQLVHPQVQLQELQHIQPQKQKQQMMYMLTTSRSPATSTPPHEGTTAPAQPPLGYTLAYAVPTPTSTTQAATPILISEQPSAARPTYTLLSSFLAQSQLQRVQTAKGTVLYAAPAQVLNQVSAPSESEGPRLILVNTDGTFTVMQAETLASTTVRGVPPAIMQAH</sequence>
<feature type="region of interest" description="Disordered" evidence="5">
    <location>
        <begin position="80"/>
        <end position="108"/>
    </location>
</feature>
<feature type="domain" description="C3H1-type" evidence="6">
    <location>
        <begin position="20"/>
        <end position="46"/>
    </location>
</feature>
<dbReference type="InterPro" id="IPR000571">
    <property type="entry name" value="Znf_CCCH"/>
</dbReference>
<feature type="region of interest" description="Disordered" evidence="5">
    <location>
        <begin position="420"/>
        <end position="484"/>
    </location>
</feature>
<gene>
    <name evidence="7" type="ORF">LtaPh_3034100</name>
</gene>
<comment type="caution">
    <text evidence="7">The sequence shown here is derived from an EMBL/GenBank/DDBJ whole genome shotgun (WGS) entry which is preliminary data.</text>
</comment>
<evidence type="ECO:0000256" key="3">
    <source>
        <dbReference type="ARBA" id="ARBA00022833"/>
    </source>
</evidence>
<dbReference type="AlphaFoldDB" id="A0A640KMK4"/>
<dbReference type="EMBL" id="BLBS01000043">
    <property type="protein sequence ID" value="GET90950.1"/>
    <property type="molecule type" value="Genomic_DNA"/>
</dbReference>
<keyword evidence="1 4" id="KW-0479">Metal-binding</keyword>
<keyword evidence="3 4" id="KW-0862">Zinc</keyword>
<feature type="compositionally biased region" description="Low complexity" evidence="5">
    <location>
        <begin position="189"/>
        <end position="210"/>
    </location>
</feature>
<feature type="region of interest" description="Disordered" evidence="5">
    <location>
        <begin position="246"/>
        <end position="267"/>
    </location>
</feature>
<feature type="compositionally biased region" description="Low complexity" evidence="5">
    <location>
        <begin position="258"/>
        <end position="267"/>
    </location>
</feature>
<dbReference type="InterPro" id="IPR036855">
    <property type="entry name" value="Znf_CCCH_sf"/>
</dbReference>
<organism evidence="7 8">
    <name type="scientific">Leishmania tarentolae</name>
    <name type="common">Sauroleishmania tarentolae</name>
    <dbReference type="NCBI Taxonomy" id="5689"/>
    <lineage>
        <taxon>Eukaryota</taxon>
        <taxon>Discoba</taxon>
        <taxon>Euglenozoa</taxon>
        <taxon>Kinetoplastea</taxon>
        <taxon>Metakinetoplastina</taxon>
        <taxon>Trypanosomatida</taxon>
        <taxon>Trypanosomatidae</taxon>
        <taxon>Leishmaniinae</taxon>
        <taxon>Leishmania</taxon>
        <taxon>lizard Leishmania</taxon>
    </lineage>
</organism>
<keyword evidence="2 4" id="KW-0863">Zinc-finger</keyword>
<feature type="compositionally biased region" description="Low complexity" evidence="5">
    <location>
        <begin position="518"/>
        <end position="527"/>
    </location>
</feature>
<dbReference type="PROSITE" id="PS50103">
    <property type="entry name" value="ZF_C3H1"/>
    <property type="match status" value="1"/>
</dbReference>
<evidence type="ECO:0000256" key="1">
    <source>
        <dbReference type="ARBA" id="ARBA00022723"/>
    </source>
</evidence>
<proteinExistence type="predicted"/>
<dbReference type="VEuPathDB" id="TriTrypDB:LtaPh_3034100"/>
<feature type="compositionally biased region" description="Low complexity" evidence="5">
    <location>
        <begin position="473"/>
        <end position="484"/>
    </location>
</feature>
<dbReference type="GO" id="GO:0008270">
    <property type="term" value="F:zinc ion binding"/>
    <property type="evidence" value="ECO:0007669"/>
    <property type="project" value="UniProtKB-KW"/>
</dbReference>
<evidence type="ECO:0000256" key="5">
    <source>
        <dbReference type="SAM" id="MobiDB-lite"/>
    </source>
</evidence>
<accession>A0A640KMK4</accession>
<dbReference type="Proteomes" id="UP000419144">
    <property type="component" value="Unassembled WGS sequence"/>
</dbReference>
<feature type="compositionally biased region" description="Polar residues" evidence="5">
    <location>
        <begin position="93"/>
        <end position="108"/>
    </location>
</feature>
<evidence type="ECO:0000313" key="7">
    <source>
        <dbReference type="EMBL" id="GET90950.1"/>
    </source>
</evidence>
<evidence type="ECO:0000256" key="2">
    <source>
        <dbReference type="ARBA" id="ARBA00022771"/>
    </source>
</evidence>
<dbReference type="SMART" id="SM00356">
    <property type="entry name" value="ZnF_C3H1"/>
    <property type="match status" value="1"/>
</dbReference>
<feature type="region of interest" description="Disordered" evidence="5">
    <location>
        <begin position="175"/>
        <end position="233"/>
    </location>
</feature>
<name>A0A640KMK4_LEITA</name>
<dbReference type="OrthoDB" id="268010at2759"/>
<protein>
    <recommendedName>
        <fullName evidence="6">C3H1-type domain-containing protein</fullName>
    </recommendedName>
</protein>
<feature type="zinc finger region" description="C3H1-type" evidence="4">
    <location>
        <begin position="20"/>
        <end position="46"/>
    </location>
</feature>
<evidence type="ECO:0000256" key="4">
    <source>
        <dbReference type="PROSITE-ProRule" id="PRU00723"/>
    </source>
</evidence>
<dbReference type="SUPFAM" id="SSF90229">
    <property type="entry name" value="CCCH zinc finger"/>
    <property type="match status" value="1"/>
</dbReference>
<keyword evidence="8" id="KW-1185">Reference proteome</keyword>